<evidence type="ECO:0000313" key="3">
    <source>
        <dbReference type="Proteomes" id="UP001281003"/>
    </source>
</evidence>
<feature type="compositionally biased region" description="Acidic residues" evidence="1">
    <location>
        <begin position="316"/>
        <end position="331"/>
    </location>
</feature>
<feature type="compositionally biased region" description="Basic and acidic residues" evidence="1">
    <location>
        <begin position="359"/>
        <end position="370"/>
    </location>
</feature>
<comment type="caution">
    <text evidence="2">The sequence shown here is derived from an EMBL/GenBank/DDBJ whole genome shotgun (WGS) entry which is preliminary data.</text>
</comment>
<name>A0AAE0PGM0_SORBR</name>
<organism evidence="2 3">
    <name type="scientific">Sordaria brevicollis</name>
    <dbReference type="NCBI Taxonomy" id="83679"/>
    <lineage>
        <taxon>Eukaryota</taxon>
        <taxon>Fungi</taxon>
        <taxon>Dikarya</taxon>
        <taxon>Ascomycota</taxon>
        <taxon>Pezizomycotina</taxon>
        <taxon>Sordariomycetes</taxon>
        <taxon>Sordariomycetidae</taxon>
        <taxon>Sordariales</taxon>
        <taxon>Sordariaceae</taxon>
        <taxon>Sordaria</taxon>
    </lineage>
</organism>
<keyword evidence="3" id="KW-1185">Reference proteome</keyword>
<feature type="compositionally biased region" description="Basic and acidic residues" evidence="1">
    <location>
        <begin position="296"/>
        <end position="309"/>
    </location>
</feature>
<dbReference type="Proteomes" id="UP001281003">
    <property type="component" value="Unassembled WGS sequence"/>
</dbReference>
<gene>
    <name evidence="2" type="ORF">B0T20DRAFT_478789</name>
</gene>
<reference evidence="2" key="1">
    <citation type="journal article" date="2023" name="Mol. Phylogenet. Evol.">
        <title>Genome-scale phylogeny and comparative genomics of the fungal order Sordariales.</title>
        <authorList>
            <person name="Hensen N."/>
            <person name="Bonometti L."/>
            <person name="Westerberg I."/>
            <person name="Brannstrom I.O."/>
            <person name="Guillou S."/>
            <person name="Cros-Aarteil S."/>
            <person name="Calhoun S."/>
            <person name="Haridas S."/>
            <person name="Kuo A."/>
            <person name="Mondo S."/>
            <person name="Pangilinan J."/>
            <person name="Riley R."/>
            <person name="LaButti K."/>
            <person name="Andreopoulos B."/>
            <person name="Lipzen A."/>
            <person name="Chen C."/>
            <person name="Yan M."/>
            <person name="Daum C."/>
            <person name="Ng V."/>
            <person name="Clum A."/>
            <person name="Steindorff A."/>
            <person name="Ohm R.A."/>
            <person name="Martin F."/>
            <person name="Silar P."/>
            <person name="Natvig D.O."/>
            <person name="Lalanne C."/>
            <person name="Gautier V."/>
            <person name="Ament-Velasquez S.L."/>
            <person name="Kruys A."/>
            <person name="Hutchinson M.I."/>
            <person name="Powell A.J."/>
            <person name="Barry K."/>
            <person name="Miller A.N."/>
            <person name="Grigoriev I.V."/>
            <person name="Debuchy R."/>
            <person name="Gladieux P."/>
            <person name="Hiltunen Thoren M."/>
            <person name="Johannesson H."/>
        </authorList>
    </citation>
    <scope>NUCLEOTIDE SEQUENCE</scope>
    <source>
        <strain evidence="2">FGSC 1904</strain>
    </source>
</reference>
<feature type="region of interest" description="Disordered" evidence="1">
    <location>
        <begin position="222"/>
        <end position="337"/>
    </location>
</feature>
<feature type="region of interest" description="Disordered" evidence="1">
    <location>
        <begin position="354"/>
        <end position="396"/>
    </location>
</feature>
<sequence length="595" mass="64459">MADQGHQSFSDEAFLTRGTAAGHFSGIQQNEYHRSTIINLNSSTEAGEDEARLHASTNQLSQFSTSNTMTYSTYRPDNSTTLSNIRTSSNTGAHLDLAASTSHITIQSQPTNLPHIHHEGDNNLITNDNTSYPYDHSQMNLDNLSDVQRNHIGYVQYNPSYNGPSAPLDNPTYLSHYIGYNGQHEGQSAGPSIDGNVQYNPSLNGSSAPLDNLNHLSFRAHGQHEGQSAGPYNDGNVQYNPSLNASLAPLDNPNHLSFRAQSQRGGQSARHSNGSDIAFTSANEDGASGNAGLGQSRDDHEAPAPHMDGHTPNIDQGEESGGEAGEPDTMDLDQPPAAIDNLSHAANEGVEAGIGNADFEGHHPDEEAPVEKQNPGGEEAPVEEQNPGGEEAQAPAVRPIEATARCVKKHKVNGVEERCNNTVWQPGASKCLECLLNKVSERLEELIAHRHARGIWCCTGCYWAAVPSRRLCDNCREKGARMRENRRLRQIAEAEAAAAAVQAAAEAEAAAVAAQAAYNEFVNHDYNPYEAQVFGGPQFPQNPFQVQQGAGYYLDQNGFQAHHIFGNQVGHYQHEHPNDYNGGGPIGDQNQYFNY</sequence>
<accession>A0AAE0PGM0</accession>
<proteinExistence type="predicted"/>
<feature type="compositionally biased region" description="Polar residues" evidence="1">
    <location>
        <begin position="259"/>
        <end position="283"/>
    </location>
</feature>
<protein>
    <submittedName>
        <fullName evidence="2">Uncharacterized protein</fullName>
    </submittedName>
</protein>
<reference evidence="2" key="2">
    <citation type="submission" date="2023-07" db="EMBL/GenBank/DDBJ databases">
        <authorList>
            <consortium name="Lawrence Berkeley National Laboratory"/>
            <person name="Haridas S."/>
            <person name="Hensen N."/>
            <person name="Bonometti L."/>
            <person name="Westerberg I."/>
            <person name="Brannstrom I.O."/>
            <person name="Guillou S."/>
            <person name="Cros-Aarteil S."/>
            <person name="Calhoun S."/>
            <person name="Kuo A."/>
            <person name="Mondo S."/>
            <person name="Pangilinan J."/>
            <person name="Riley R."/>
            <person name="LaButti K."/>
            <person name="Andreopoulos B."/>
            <person name="Lipzen A."/>
            <person name="Chen C."/>
            <person name="Yanf M."/>
            <person name="Daum C."/>
            <person name="Ng V."/>
            <person name="Clum A."/>
            <person name="Steindorff A."/>
            <person name="Ohm R."/>
            <person name="Martin F."/>
            <person name="Silar P."/>
            <person name="Natvig D."/>
            <person name="Lalanne C."/>
            <person name="Gautier V."/>
            <person name="Ament-velasquez S.L."/>
            <person name="Kruys A."/>
            <person name="Hutchinson M.I."/>
            <person name="Powell A.J."/>
            <person name="Barry K."/>
            <person name="Miller A.N."/>
            <person name="Grigoriev I.V."/>
            <person name="Debuchy R."/>
            <person name="Gladieux P."/>
            <person name="Thoren M.H."/>
            <person name="Johannesson H."/>
        </authorList>
    </citation>
    <scope>NUCLEOTIDE SEQUENCE</scope>
    <source>
        <strain evidence="2">FGSC 1904</strain>
    </source>
</reference>
<dbReference type="AlphaFoldDB" id="A0AAE0PGM0"/>
<feature type="compositionally biased region" description="Polar residues" evidence="1">
    <location>
        <begin position="235"/>
        <end position="245"/>
    </location>
</feature>
<evidence type="ECO:0000256" key="1">
    <source>
        <dbReference type="SAM" id="MobiDB-lite"/>
    </source>
</evidence>
<evidence type="ECO:0000313" key="2">
    <source>
        <dbReference type="EMBL" id="KAK3399422.1"/>
    </source>
</evidence>
<dbReference type="EMBL" id="JAUTDP010000005">
    <property type="protein sequence ID" value="KAK3399422.1"/>
    <property type="molecule type" value="Genomic_DNA"/>
</dbReference>